<evidence type="ECO:0000313" key="2">
    <source>
        <dbReference type="Ensembl" id="ENSMMUP00000064616.1"/>
    </source>
</evidence>
<organism evidence="2 3">
    <name type="scientific">Macaca mulatta</name>
    <name type="common">Rhesus macaque</name>
    <dbReference type="NCBI Taxonomy" id="9544"/>
    <lineage>
        <taxon>Eukaryota</taxon>
        <taxon>Metazoa</taxon>
        <taxon>Chordata</taxon>
        <taxon>Craniata</taxon>
        <taxon>Vertebrata</taxon>
        <taxon>Euteleostomi</taxon>
        <taxon>Mammalia</taxon>
        <taxon>Eutheria</taxon>
        <taxon>Euarchontoglires</taxon>
        <taxon>Primates</taxon>
        <taxon>Haplorrhini</taxon>
        <taxon>Catarrhini</taxon>
        <taxon>Cercopithecidae</taxon>
        <taxon>Cercopithecinae</taxon>
        <taxon>Macaca</taxon>
    </lineage>
</organism>
<reference evidence="2" key="3">
    <citation type="submission" date="2025-08" db="UniProtKB">
        <authorList>
            <consortium name="Ensembl"/>
        </authorList>
    </citation>
    <scope>IDENTIFICATION</scope>
    <source>
        <strain evidence="2">17573</strain>
    </source>
</reference>
<proteinExistence type="predicted"/>
<dbReference type="InParanoid" id="A0A5F7ZG98"/>
<reference evidence="2" key="4">
    <citation type="submission" date="2025-09" db="UniProtKB">
        <authorList>
            <consortium name="Ensembl"/>
        </authorList>
    </citation>
    <scope>IDENTIFICATION</scope>
    <source>
        <strain evidence="2">17573</strain>
    </source>
</reference>
<sequence>QWQEKNEEIGRRDERPICSLATAGPPFTGIIHQCWRQGYHPRFAEILRTSPVVTPVTCWCWEAPRCNQKHTDPAARRPDPQTCASQDRLHCAPCTCHQPLASRYTQHPGLVPLPHHDRQSVPQGPRVVQTDAAARMVELHAKNDTAVKTTMMIRPRSDEEPSVTGAGKRRWTQPGLRGHRHGSHACGFGAGPHQPVWDRARVSARRGRQNLPAGSTMAK</sequence>
<dbReference type="GeneTree" id="ENSGT01030000240235"/>
<name>A0A5F7ZG98_MACMU</name>
<dbReference type="Ensembl" id="ENSMMUT00000086600.1">
    <property type="protein sequence ID" value="ENSMMUP00000064616.1"/>
    <property type="gene ID" value="ENSMMUG00000057523.1"/>
</dbReference>
<protein>
    <submittedName>
        <fullName evidence="2">Uncharacterized protein</fullName>
    </submittedName>
</protein>
<reference evidence="2" key="2">
    <citation type="submission" date="2019-01" db="EMBL/GenBank/DDBJ databases">
        <authorList>
            <person name="Graves T."/>
            <person name="Eichler E.E."/>
            <person name="Wilson R.K."/>
        </authorList>
    </citation>
    <scope>NUCLEOTIDE SEQUENCE [LARGE SCALE GENOMIC DNA]</scope>
    <source>
        <strain evidence="2">17573</strain>
    </source>
</reference>
<keyword evidence="3" id="KW-1185">Reference proteome</keyword>
<dbReference type="Proteomes" id="UP000006718">
    <property type="component" value="Chromosome 14"/>
</dbReference>
<feature type="region of interest" description="Disordered" evidence="1">
    <location>
        <begin position="156"/>
        <end position="192"/>
    </location>
</feature>
<reference evidence="3" key="1">
    <citation type="journal article" date="2007" name="Science">
        <title>Evolutionary and biomedical insights from the rhesus macaque genome.</title>
        <authorList>
            <person name="Gibbs R.A."/>
            <person name="Rogers J."/>
            <person name="Katze M.G."/>
            <person name="Bumgarner R."/>
            <person name="Weinstock G.M."/>
            <person name="Mardis E.R."/>
            <person name="Remington K.A."/>
            <person name="Strausberg R.L."/>
            <person name="Venter J.C."/>
            <person name="Wilson R.K."/>
            <person name="Batzer M.A."/>
            <person name="Bustamante C.D."/>
            <person name="Eichler E.E."/>
            <person name="Hahn M.W."/>
            <person name="Hardison R.C."/>
            <person name="Makova K.D."/>
            <person name="Miller W."/>
            <person name="Milosavljevic A."/>
            <person name="Palermo R.E."/>
            <person name="Siepel A."/>
            <person name="Sikela J.M."/>
            <person name="Attaway T."/>
            <person name="Bell S."/>
            <person name="Bernard K.E."/>
            <person name="Buhay C.J."/>
            <person name="Chandrabose M.N."/>
            <person name="Dao M."/>
            <person name="Davis C."/>
            <person name="Delehaunty K.D."/>
            <person name="Ding Y."/>
            <person name="Dinh H.H."/>
            <person name="Dugan-Rocha S."/>
            <person name="Fulton L.A."/>
            <person name="Gabisi R.A."/>
            <person name="Garner T.T."/>
            <person name="Godfrey J."/>
            <person name="Hawes A.C."/>
            <person name="Hernandez J."/>
            <person name="Hines S."/>
            <person name="Holder M."/>
            <person name="Hume J."/>
            <person name="Jhangiani S.N."/>
            <person name="Joshi V."/>
            <person name="Khan Z.M."/>
            <person name="Kirkness E.F."/>
            <person name="Cree A."/>
            <person name="Fowler R.G."/>
            <person name="Lee S."/>
            <person name="Lewis L.R."/>
            <person name="Li Z."/>
            <person name="Liu Y.-S."/>
            <person name="Moore S.M."/>
            <person name="Muzny D."/>
            <person name="Nazareth L.V."/>
            <person name="Ngo D.N."/>
            <person name="Okwuonu G.O."/>
            <person name="Pai G."/>
            <person name="Parker D."/>
            <person name="Paul H.A."/>
            <person name="Pfannkoch C."/>
            <person name="Pohl C.S."/>
            <person name="Rogers Y.-H.C."/>
            <person name="Ruiz S.J."/>
            <person name="Sabo A."/>
            <person name="Santibanez J."/>
            <person name="Schneider B.W."/>
            <person name="Smith S.M."/>
            <person name="Sodergren E."/>
            <person name="Svatek A.F."/>
            <person name="Utterback T.R."/>
            <person name="Vattathil S."/>
            <person name="Warren W."/>
            <person name="White C.S."/>
            <person name="Chinwalla A.T."/>
            <person name="Feng Y."/>
            <person name="Halpern A.L."/>
            <person name="Hillier L.W."/>
            <person name="Huang X."/>
            <person name="Minx P."/>
            <person name="Nelson J.O."/>
            <person name="Pepin K.H."/>
            <person name="Qin X."/>
            <person name="Sutton G.G."/>
            <person name="Venter E."/>
            <person name="Walenz B.P."/>
            <person name="Wallis J.W."/>
            <person name="Worley K.C."/>
            <person name="Yang S.-P."/>
            <person name="Jones S.M."/>
            <person name="Marra M.A."/>
            <person name="Rocchi M."/>
            <person name="Schein J.E."/>
            <person name="Baertsch R."/>
            <person name="Clarke L."/>
            <person name="Csuros M."/>
            <person name="Glasscock J."/>
            <person name="Harris R.A."/>
            <person name="Havlak P."/>
            <person name="Jackson A.R."/>
            <person name="Jiang H."/>
            <person name="Liu Y."/>
            <person name="Messina D.N."/>
            <person name="Shen Y."/>
            <person name="Song H.X.-Z."/>
            <person name="Wylie T."/>
            <person name="Zhang L."/>
            <person name="Birney E."/>
            <person name="Han K."/>
            <person name="Konkel M.K."/>
            <person name="Lee J."/>
            <person name="Smit A.F.A."/>
            <person name="Ullmer B."/>
            <person name="Wang H."/>
            <person name="Xing J."/>
            <person name="Burhans R."/>
            <person name="Cheng Z."/>
            <person name="Karro J.E."/>
            <person name="Ma J."/>
            <person name="Raney B."/>
            <person name="She X."/>
            <person name="Cox M.J."/>
            <person name="Demuth J.P."/>
            <person name="Dumas L.J."/>
            <person name="Han S.-G."/>
            <person name="Hopkins J."/>
            <person name="Karimpour-Fard A."/>
            <person name="Kim Y.H."/>
            <person name="Pollack J.R."/>
            <person name="Vinar T."/>
            <person name="Addo-Quaye C."/>
            <person name="Degenhardt J."/>
            <person name="Denby A."/>
            <person name="Hubisz M.J."/>
            <person name="Indap A."/>
            <person name="Kosiol C."/>
            <person name="Lahn B.T."/>
            <person name="Lawson H.A."/>
            <person name="Marklein A."/>
            <person name="Nielsen R."/>
            <person name="Vallender E.J."/>
            <person name="Clark A.G."/>
            <person name="Ferguson B."/>
            <person name="Hernandez R.D."/>
            <person name="Hirani K."/>
            <person name="Kehrer-Sawatzki H."/>
            <person name="Kolb J."/>
            <person name="Patil S."/>
            <person name="Pu L.-L."/>
            <person name="Ren Y."/>
            <person name="Smith D.G."/>
            <person name="Wheeler D.A."/>
            <person name="Schenck I."/>
            <person name="Ball E.V."/>
            <person name="Chen R."/>
            <person name="Cooper D.N."/>
            <person name="Giardine B."/>
            <person name="Hsu F."/>
            <person name="Kent W.J."/>
            <person name="Lesk A."/>
            <person name="Nelson D.L."/>
            <person name="O'brien W.E."/>
            <person name="Pruefer K."/>
            <person name="Stenson P.D."/>
            <person name="Wallace J.C."/>
            <person name="Ke H."/>
            <person name="Liu X.-M."/>
            <person name="Wang P."/>
            <person name="Xiang A.P."/>
            <person name="Yang F."/>
            <person name="Barber G.P."/>
            <person name="Haussler D."/>
            <person name="Karolchik D."/>
            <person name="Kern A.D."/>
            <person name="Kuhn R.M."/>
            <person name="Smith K.E."/>
            <person name="Zwieg A.S."/>
        </authorList>
    </citation>
    <scope>NUCLEOTIDE SEQUENCE [LARGE SCALE GENOMIC DNA]</scope>
    <source>
        <strain evidence="3">17573</strain>
    </source>
</reference>
<dbReference type="Bgee" id="ENSMMUG00000057523">
    <property type="expression patterns" value="Expressed in cerebellum and 18 other cell types or tissues"/>
</dbReference>
<accession>A0A5F7ZG98</accession>
<dbReference type="VEuPathDB" id="HostDB:ENSMMUG00000057523"/>
<dbReference type="AlphaFoldDB" id="A0A5F7ZG98"/>
<evidence type="ECO:0000256" key="1">
    <source>
        <dbReference type="SAM" id="MobiDB-lite"/>
    </source>
</evidence>
<feature type="compositionally biased region" description="Basic residues" evidence="1">
    <location>
        <begin position="167"/>
        <end position="183"/>
    </location>
</feature>
<dbReference type="STRING" id="9544.ENSMMUP00000064616"/>
<evidence type="ECO:0000313" key="3">
    <source>
        <dbReference type="Proteomes" id="UP000006718"/>
    </source>
</evidence>